<dbReference type="Gene3D" id="3.30.450.40">
    <property type="match status" value="1"/>
</dbReference>
<dbReference type="InterPro" id="IPR029016">
    <property type="entry name" value="GAF-like_dom_sf"/>
</dbReference>
<geneLocation type="plasmid" evidence="2">
    <name>p4</name>
</geneLocation>
<dbReference type="PANTHER" id="PTHR43102">
    <property type="entry name" value="SLR1143 PROTEIN"/>
    <property type="match status" value="1"/>
</dbReference>
<dbReference type="SUPFAM" id="SSF55781">
    <property type="entry name" value="GAF domain-like"/>
    <property type="match status" value="1"/>
</dbReference>
<evidence type="ECO:0000313" key="2">
    <source>
        <dbReference type="EMBL" id="XBP73131.1"/>
    </source>
</evidence>
<organism evidence="2">
    <name type="scientific">Polaromonas hydrogenivorans</name>
    <dbReference type="NCBI Taxonomy" id="335476"/>
    <lineage>
        <taxon>Bacteria</taxon>
        <taxon>Pseudomonadati</taxon>
        <taxon>Pseudomonadota</taxon>
        <taxon>Betaproteobacteria</taxon>
        <taxon>Burkholderiales</taxon>
        <taxon>Comamonadaceae</taxon>
        <taxon>Polaromonas</taxon>
    </lineage>
</organism>
<keyword evidence="2" id="KW-0614">Plasmid</keyword>
<evidence type="ECO:0000259" key="1">
    <source>
        <dbReference type="Pfam" id="PF01590"/>
    </source>
</evidence>
<gene>
    <name evidence="2" type="ORF">ABLV49_25320</name>
</gene>
<name>A0AAU7LZW6_9BURK</name>
<dbReference type="EMBL" id="CP157679">
    <property type="protein sequence ID" value="XBP73131.1"/>
    <property type="molecule type" value="Genomic_DNA"/>
</dbReference>
<sequence length="152" mass="16744">MAEQFNDEQAYVDLTTTALQVCQGRIALISLQDGDKMWFRTRVGLDALQIPKDKSFCECAMAFCDRILVVEDAAADPRFADNPLVTGPLGIRFYVGAPLVLSTGLVLGNLCVLDSEPRKLAAEELDMLDFLSKQVAVMLEKSRSYIRPQAGV</sequence>
<dbReference type="AlphaFoldDB" id="A0AAU7LZW6"/>
<dbReference type="InterPro" id="IPR003018">
    <property type="entry name" value="GAF"/>
</dbReference>
<accession>A0AAU7LZW6</accession>
<dbReference type="PANTHER" id="PTHR43102:SF2">
    <property type="entry name" value="GAF DOMAIN-CONTAINING PROTEIN"/>
    <property type="match status" value="1"/>
</dbReference>
<reference evidence="2" key="1">
    <citation type="submission" date="2024-05" db="EMBL/GenBank/DDBJ databases">
        <authorList>
            <person name="Bunk B."/>
            <person name="Swiderski J."/>
            <person name="Sproer C."/>
            <person name="Thiel V."/>
        </authorList>
    </citation>
    <scope>NUCLEOTIDE SEQUENCE</scope>
    <source>
        <strain evidence="2">DSM 17735</strain>
        <plasmid evidence="2">p4</plasmid>
    </source>
</reference>
<dbReference type="RefSeq" id="WP_349283115.1">
    <property type="nucleotide sequence ID" value="NZ_CBCSCU010000015.1"/>
</dbReference>
<dbReference type="Pfam" id="PF01590">
    <property type="entry name" value="GAF"/>
    <property type="match status" value="1"/>
</dbReference>
<feature type="domain" description="GAF" evidence="1">
    <location>
        <begin position="14"/>
        <end position="137"/>
    </location>
</feature>
<protein>
    <submittedName>
        <fullName evidence="2">GAF domain-containing protein</fullName>
    </submittedName>
</protein>
<proteinExistence type="predicted"/>